<dbReference type="GeneID" id="85363407"/>
<evidence type="ECO:0000256" key="6">
    <source>
        <dbReference type="ARBA" id="ARBA00023157"/>
    </source>
</evidence>
<dbReference type="RefSeq" id="XP_060339037.1">
    <property type="nucleotide sequence ID" value="XM_060479859.1"/>
</dbReference>
<keyword evidence="5 9" id="KW-0732">Signal</keyword>
<keyword evidence="6 9" id="KW-1015">Disulfide bond</keyword>
<evidence type="ECO:0000313" key="11">
    <source>
        <dbReference type="EMBL" id="KAK0469244.1"/>
    </source>
</evidence>
<dbReference type="GO" id="GO:0009277">
    <property type="term" value="C:fungal-type cell wall"/>
    <property type="evidence" value="ECO:0007669"/>
    <property type="project" value="InterPro"/>
</dbReference>
<comment type="caution">
    <text evidence="11">The sequence shown here is derived from an EMBL/GenBank/DDBJ whole genome shotgun (WGS) entry which is preliminary data.</text>
</comment>
<dbReference type="PROSITE" id="PS00956">
    <property type="entry name" value="HYDROPHOBIN"/>
    <property type="match status" value="1"/>
</dbReference>
<keyword evidence="3 9" id="KW-0134">Cell wall</keyword>
<keyword evidence="7" id="KW-0325">Glycoprotein</keyword>
<dbReference type="Proteomes" id="UP001175211">
    <property type="component" value="Unassembled WGS sequence"/>
</dbReference>
<reference evidence="11" key="1">
    <citation type="submission" date="2023-06" db="EMBL/GenBank/DDBJ databases">
        <authorList>
            <consortium name="Lawrence Berkeley National Laboratory"/>
            <person name="Ahrendt S."/>
            <person name="Sahu N."/>
            <person name="Indic B."/>
            <person name="Wong-Bajracharya J."/>
            <person name="Merenyi Z."/>
            <person name="Ke H.-M."/>
            <person name="Monk M."/>
            <person name="Kocsube S."/>
            <person name="Drula E."/>
            <person name="Lipzen A."/>
            <person name="Balint B."/>
            <person name="Henrissat B."/>
            <person name="Andreopoulos B."/>
            <person name="Martin F.M."/>
            <person name="Harder C.B."/>
            <person name="Rigling D."/>
            <person name="Ford K.L."/>
            <person name="Foster G.D."/>
            <person name="Pangilinan J."/>
            <person name="Papanicolaou A."/>
            <person name="Barry K."/>
            <person name="LaButti K."/>
            <person name="Viragh M."/>
            <person name="Koriabine M."/>
            <person name="Yan M."/>
            <person name="Riley R."/>
            <person name="Champramary S."/>
            <person name="Plett K.L."/>
            <person name="Tsai I.J."/>
            <person name="Slot J."/>
            <person name="Sipos G."/>
            <person name="Plett J."/>
            <person name="Nagy L.G."/>
            <person name="Grigoriev I.V."/>
        </authorList>
    </citation>
    <scope>NUCLEOTIDE SEQUENCE</scope>
    <source>
        <strain evidence="11">CCBAS 213</strain>
    </source>
</reference>
<feature type="region of interest" description="Disordered" evidence="10">
    <location>
        <begin position="31"/>
        <end position="58"/>
    </location>
</feature>
<comment type="similarity">
    <text evidence="2 9">Belongs to the fungal hydrophobin family.</text>
</comment>
<evidence type="ECO:0000256" key="9">
    <source>
        <dbReference type="RuleBase" id="RU365009"/>
    </source>
</evidence>
<evidence type="ECO:0000256" key="10">
    <source>
        <dbReference type="SAM" id="MobiDB-lite"/>
    </source>
</evidence>
<evidence type="ECO:0000256" key="3">
    <source>
        <dbReference type="ARBA" id="ARBA00022512"/>
    </source>
</evidence>
<evidence type="ECO:0000256" key="7">
    <source>
        <dbReference type="ARBA" id="ARBA00023180"/>
    </source>
</evidence>
<keyword evidence="12" id="KW-1185">Reference proteome</keyword>
<proteinExistence type="inferred from homology"/>
<evidence type="ECO:0000256" key="4">
    <source>
        <dbReference type="ARBA" id="ARBA00022525"/>
    </source>
</evidence>
<dbReference type="InterPro" id="IPR001338">
    <property type="entry name" value="Class_I_Hydrophobin"/>
</dbReference>
<dbReference type="SMART" id="SM00075">
    <property type="entry name" value="HYDRO"/>
    <property type="match status" value="1"/>
</dbReference>
<accession>A0AA39U291</accession>
<feature type="chain" id="PRO_5041483056" description="Hydrophobin" evidence="9">
    <location>
        <begin position="21"/>
        <end position="142"/>
    </location>
</feature>
<feature type="signal peptide" evidence="9">
    <location>
        <begin position="1"/>
        <end position="20"/>
    </location>
</feature>
<organism evidence="11 12">
    <name type="scientific">Armillaria tabescens</name>
    <name type="common">Ringless honey mushroom</name>
    <name type="synonym">Agaricus tabescens</name>
    <dbReference type="NCBI Taxonomy" id="1929756"/>
    <lineage>
        <taxon>Eukaryota</taxon>
        <taxon>Fungi</taxon>
        <taxon>Dikarya</taxon>
        <taxon>Basidiomycota</taxon>
        <taxon>Agaricomycotina</taxon>
        <taxon>Agaricomycetes</taxon>
        <taxon>Agaricomycetidae</taxon>
        <taxon>Agaricales</taxon>
        <taxon>Marasmiineae</taxon>
        <taxon>Physalacriaceae</taxon>
        <taxon>Desarmillaria</taxon>
    </lineage>
</organism>
<feature type="compositionally biased region" description="Polar residues" evidence="10">
    <location>
        <begin position="49"/>
        <end position="58"/>
    </location>
</feature>
<dbReference type="Pfam" id="PF01185">
    <property type="entry name" value="Hydrophobin"/>
    <property type="match status" value="1"/>
</dbReference>
<dbReference type="InterPro" id="IPR019778">
    <property type="entry name" value="Class_I_Hydrophobin_CS"/>
</dbReference>
<evidence type="ECO:0000256" key="5">
    <source>
        <dbReference type="ARBA" id="ARBA00022729"/>
    </source>
</evidence>
<sequence length="142" mass="14276">MKFASVFFSIVVLLASFAAALPSRETNADRLARGLPPLPPTVRSPTRVARNSPSGTPSQCSTGPVQCCDSVQSSKSGGLVATLLGLLGINLGSADVPVGLTCSPLSVIGIGGNSCSAQTVCCENNSFNGLIAIGCTPINIGL</sequence>
<evidence type="ECO:0000256" key="8">
    <source>
        <dbReference type="ARBA" id="ARBA00093546"/>
    </source>
</evidence>
<evidence type="ECO:0000313" key="12">
    <source>
        <dbReference type="Proteomes" id="UP001175211"/>
    </source>
</evidence>
<evidence type="ECO:0000256" key="1">
    <source>
        <dbReference type="ARBA" id="ARBA00004191"/>
    </source>
</evidence>
<comment type="subunit">
    <text evidence="8">Self-assembles to form functional amyloid fibrils called rodlets. Self-assembly into fibrillar rodlets occurs spontaneously at hydrophobic:hydrophilic interfaces and the rodlets further associate laterally to form amphipathic monolayers.</text>
</comment>
<dbReference type="CDD" id="cd23507">
    <property type="entry name" value="hydrophobin_I"/>
    <property type="match status" value="1"/>
</dbReference>
<protein>
    <recommendedName>
        <fullName evidence="9">Hydrophobin</fullName>
    </recommendedName>
</protein>
<dbReference type="EMBL" id="JAUEPS010000001">
    <property type="protein sequence ID" value="KAK0469244.1"/>
    <property type="molecule type" value="Genomic_DNA"/>
</dbReference>
<name>A0AA39U291_ARMTA</name>
<evidence type="ECO:0000256" key="2">
    <source>
        <dbReference type="ARBA" id="ARBA00010446"/>
    </source>
</evidence>
<comment type="subcellular location">
    <subcellularLocation>
        <location evidence="1 9">Secreted</location>
        <location evidence="1 9">Cell wall</location>
    </subcellularLocation>
</comment>
<keyword evidence="4 9" id="KW-0964">Secreted</keyword>
<dbReference type="GO" id="GO:0005199">
    <property type="term" value="F:structural constituent of cell wall"/>
    <property type="evidence" value="ECO:0007669"/>
    <property type="project" value="InterPro"/>
</dbReference>
<gene>
    <name evidence="11" type="ORF">EV420DRAFT_17277</name>
</gene>
<dbReference type="AlphaFoldDB" id="A0AA39U291"/>